<comment type="caution">
    <text evidence="2">The sequence shown here is derived from an EMBL/GenBank/DDBJ whole genome shotgun (WGS) entry which is preliminary data.</text>
</comment>
<name>A0A2A9DMK8_9CORY</name>
<proteinExistence type="predicted"/>
<evidence type="ECO:0000313" key="3">
    <source>
        <dbReference type="Proteomes" id="UP000221653"/>
    </source>
</evidence>
<dbReference type="InterPro" id="IPR009282">
    <property type="entry name" value="DUF937"/>
</dbReference>
<reference evidence="2 3" key="1">
    <citation type="submission" date="2017-10" db="EMBL/GenBank/DDBJ databases">
        <title>Sequencing the genomes of 1000 actinobacteria strains.</title>
        <authorList>
            <person name="Klenk H.-P."/>
        </authorList>
    </citation>
    <scope>NUCLEOTIDE SEQUENCE [LARGE SCALE GENOMIC DNA]</scope>
    <source>
        <strain evidence="2 3">DSM 20688</strain>
    </source>
</reference>
<dbReference type="Pfam" id="PF06078">
    <property type="entry name" value="DUF937"/>
    <property type="match status" value="1"/>
</dbReference>
<feature type="region of interest" description="Disordered" evidence="1">
    <location>
        <begin position="45"/>
        <end position="71"/>
    </location>
</feature>
<gene>
    <name evidence="2" type="ORF">ATK06_0209</name>
</gene>
<keyword evidence="3" id="KW-1185">Reference proteome</keyword>
<dbReference type="OrthoDB" id="3577641at2"/>
<dbReference type="Proteomes" id="UP000221653">
    <property type="component" value="Unassembled WGS sequence"/>
</dbReference>
<protein>
    <submittedName>
        <fullName evidence="2">Uncharacterized protein DUF937</fullName>
    </submittedName>
</protein>
<sequence>MNSSVNQFLSSLPVDKIAARVGADQDTVSSTLQALVPALLAKMSDNSQDDSGEQALSSALDQHDPSLIDGTVNIDDVDEEDGEKITNHVFGSERNEVAQQLGGITAGGAGLVQKLLPIIAPLLMSWLAGKVQGGGASGKGGGVVRSVLGGLLGSLAAGKATDSGIGGALGGILGSVLGSKK</sequence>
<organism evidence="2 3">
    <name type="scientific">Corynebacterium renale</name>
    <dbReference type="NCBI Taxonomy" id="1724"/>
    <lineage>
        <taxon>Bacteria</taxon>
        <taxon>Bacillati</taxon>
        <taxon>Actinomycetota</taxon>
        <taxon>Actinomycetes</taxon>
        <taxon>Mycobacteriales</taxon>
        <taxon>Corynebacteriaceae</taxon>
        <taxon>Corynebacterium</taxon>
    </lineage>
</organism>
<dbReference type="AlphaFoldDB" id="A0A2A9DMK8"/>
<evidence type="ECO:0000256" key="1">
    <source>
        <dbReference type="SAM" id="MobiDB-lite"/>
    </source>
</evidence>
<evidence type="ECO:0000313" key="2">
    <source>
        <dbReference type="EMBL" id="PFG27160.1"/>
    </source>
</evidence>
<dbReference type="STRING" id="1724.GCA_001044175_00329"/>
<dbReference type="RefSeq" id="WP_098388691.1">
    <property type="nucleotide sequence ID" value="NZ_LS483464.1"/>
</dbReference>
<dbReference type="EMBL" id="PDJF01000001">
    <property type="protein sequence ID" value="PFG27160.1"/>
    <property type="molecule type" value="Genomic_DNA"/>
</dbReference>
<accession>A0A2A9DMK8</accession>